<dbReference type="EMBL" id="CP016898">
    <property type="protein sequence ID" value="APV37702.1"/>
    <property type="molecule type" value="Genomic_DNA"/>
</dbReference>
<keyword evidence="1" id="KW-1133">Transmembrane helix</keyword>
<keyword evidence="2" id="KW-0614">Plasmid</keyword>
<protein>
    <submittedName>
        <fullName evidence="2">Uncharacterized protein</fullName>
    </submittedName>
</protein>
<gene>
    <name evidence="2" type="ORF">BEN76_16775</name>
</gene>
<feature type="transmembrane region" description="Helical" evidence="1">
    <location>
        <begin position="6"/>
        <end position="31"/>
    </location>
</feature>
<keyword evidence="1" id="KW-0472">Membrane</keyword>
<reference evidence="2 3" key="1">
    <citation type="submission" date="2016-08" db="EMBL/GenBank/DDBJ databases">
        <title>Complete genome sequence of Acinetobacter baylyi strain GFJ2.</title>
        <authorList>
            <person name="Tabata M."/>
            <person name="Kuboki S."/>
            <person name="Gibu N."/>
            <person name="Kinouchi Y."/>
            <person name="Vangnai A."/>
            <person name="Kasai D."/>
            <person name="Fukuda M."/>
        </authorList>
    </citation>
    <scope>NUCLEOTIDE SEQUENCE [LARGE SCALE GENOMIC DNA]</scope>
    <source>
        <strain evidence="2 3">GFJ2</strain>
        <plasmid evidence="3">Plasmid pgfj2</plasmid>
    </source>
</reference>
<sequence length="60" mass="6769">MSYHYLSIILLIVVLALISIILGVISIFVILNKKSKKDLISHINDQNNRRAINSVKSTHP</sequence>
<evidence type="ECO:0000256" key="1">
    <source>
        <dbReference type="SAM" id="Phobius"/>
    </source>
</evidence>
<dbReference type="KEGG" id="asol:BEN76_16775"/>
<evidence type="ECO:0000313" key="3">
    <source>
        <dbReference type="Proteomes" id="UP000185674"/>
    </source>
</evidence>
<geneLocation type="plasmid" evidence="3">
    <name>pgfj2</name>
</geneLocation>
<name>A0A1P8ENM6_9GAMM</name>
<dbReference type="AlphaFoldDB" id="A0A1P8ENM6"/>
<accession>A0A1P8ENM6</accession>
<evidence type="ECO:0000313" key="2">
    <source>
        <dbReference type="EMBL" id="APV37702.1"/>
    </source>
</evidence>
<dbReference type="Proteomes" id="UP000185674">
    <property type="component" value="Plasmid pGFJ2"/>
</dbReference>
<keyword evidence="1" id="KW-0812">Transmembrane</keyword>
<proteinExistence type="predicted"/>
<organism evidence="2 3">
    <name type="scientific">Acinetobacter soli</name>
    <dbReference type="NCBI Taxonomy" id="487316"/>
    <lineage>
        <taxon>Bacteria</taxon>
        <taxon>Pseudomonadati</taxon>
        <taxon>Pseudomonadota</taxon>
        <taxon>Gammaproteobacteria</taxon>
        <taxon>Moraxellales</taxon>
        <taxon>Moraxellaceae</taxon>
        <taxon>Acinetobacter</taxon>
    </lineage>
</organism>